<feature type="transmembrane region" description="Helical" evidence="3">
    <location>
        <begin position="113"/>
        <end position="134"/>
    </location>
</feature>
<feature type="region of interest" description="Disordered" evidence="2">
    <location>
        <begin position="250"/>
        <end position="271"/>
    </location>
</feature>
<feature type="transmembrane region" description="Helical" evidence="3">
    <location>
        <begin position="382"/>
        <end position="401"/>
    </location>
</feature>
<keyword evidence="6" id="KW-1185">Reference proteome</keyword>
<feature type="transmembrane region" description="Helical" evidence="3">
    <location>
        <begin position="175"/>
        <end position="196"/>
    </location>
</feature>
<organism evidence="5 6">
    <name type="scientific">Phrynosoma platyrhinos</name>
    <name type="common">Desert horned lizard</name>
    <dbReference type="NCBI Taxonomy" id="52577"/>
    <lineage>
        <taxon>Eukaryota</taxon>
        <taxon>Metazoa</taxon>
        <taxon>Chordata</taxon>
        <taxon>Craniata</taxon>
        <taxon>Vertebrata</taxon>
        <taxon>Euteleostomi</taxon>
        <taxon>Lepidosauria</taxon>
        <taxon>Squamata</taxon>
        <taxon>Bifurcata</taxon>
        <taxon>Unidentata</taxon>
        <taxon>Episquamata</taxon>
        <taxon>Toxicofera</taxon>
        <taxon>Iguania</taxon>
        <taxon>Phrynosomatidae</taxon>
        <taxon>Phrynosomatinae</taxon>
        <taxon>Phrynosoma</taxon>
    </lineage>
</organism>
<feature type="transmembrane region" description="Helical" evidence="3">
    <location>
        <begin position="63"/>
        <end position="81"/>
    </location>
</feature>
<keyword evidence="3" id="KW-1133">Transmembrane helix</keyword>
<dbReference type="InterPro" id="IPR050327">
    <property type="entry name" value="Proton-linked_MCT"/>
</dbReference>
<feature type="transmembrane region" description="Helical" evidence="3">
    <location>
        <begin position="422"/>
        <end position="440"/>
    </location>
</feature>
<feature type="transmembrane region" description="Helical" evidence="3">
    <location>
        <begin position="294"/>
        <end position="316"/>
    </location>
</feature>
<dbReference type="Gene3D" id="1.20.1250.20">
    <property type="entry name" value="MFS general substrate transporter like domains"/>
    <property type="match status" value="1"/>
</dbReference>
<dbReference type="Pfam" id="PF07690">
    <property type="entry name" value="MFS_1"/>
    <property type="match status" value="1"/>
</dbReference>
<dbReference type="InterPro" id="IPR030766">
    <property type="entry name" value="MCT7"/>
</dbReference>
<feature type="transmembrane region" description="Helical" evidence="3">
    <location>
        <begin position="359"/>
        <end position="376"/>
    </location>
</feature>
<dbReference type="CDD" id="cd17422">
    <property type="entry name" value="MFS_MCT7"/>
    <property type="match status" value="1"/>
</dbReference>
<dbReference type="EMBL" id="JAIPUX010000439">
    <property type="protein sequence ID" value="KAH0629319.1"/>
    <property type="molecule type" value="Genomic_DNA"/>
</dbReference>
<dbReference type="InterPro" id="IPR036259">
    <property type="entry name" value="MFS_trans_sf"/>
</dbReference>
<evidence type="ECO:0000256" key="3">
    <source>
        <dbReference type="SAM" id="Phobius"/>
    </source>
</evidence>
<feature type="compositionally biased region" description="Basic and acidic residues" evidence="2">
    <location>
        <begin position="251"/>
        <end position="265"/>
    </location>
</feature>
<dbReference type="PROSITE" id="PS50850">
    <property type="entry name" value="MFS"/>
    <property type="match status" value="1"/>
</dbReference>
<comment type="caution">
    <text evidence="5">The sequence shown here is derived from an EMBL/GenBank/DDBJ whole genome shotgun (WGS) entry which is preliminary data.</text>
</comment>
<dbReference type="InterPro" id="IPR011701">
    <property type="entry name" value="MFS"/>
</dbReference>
<proteinExistence type="predicted"/>
<feature type="transmembrane region" description="Helical" evidence="3">
    <location>
        <begin position="24"/>
        <end position="43"/>
    </location>
</feature>
<evidence type="ECO:0000259" key="4">
    <source>
        <dbReference type="PROSITE" id="PS50850"/>
    </source>
</evidence>
<feature type="transmembrane region" description="Helical" evidence="3">
    <location>
        <begin position="452"/>
        <end position="471"/>
    </location>
</feature>
<sequence>MTVKAARMSCIAPNVYTKVPDGGWGWVVAFAFFFVEALTYGIIKSFGVFFTDLVQSFDETNSRISWIISICVFVLTFTVLANRFGHRLVVMIGGLLISTGMVGGSFARTVTEMYISIGIISGLGYCLTFLPTVTILSQYFDKKRSLVTAVASTGECFAVFSFAPAITALKDHIGWRYSLLFVGLLQLGIVACGALLRPIVIKAQEVVKVSPVEEQKETKYMLENEQTRTSIDSIDSGVEVTTSHRNMSGDAKLELKSEEEPKENTEMLTESSSIPTKEPKIQLLDFSVLKDYSFICYALFGLFATLGFFAPSLYIIPLSMSLGIDKDHSAYILSAMAIAEVFGRISAGWVLNKKPIRKIYIELICVILLDIALFAFPLAYEFWGLMMCSIFFGFMLGTVAGTHIPMLAEDDVVGIEKMSSAAGVYVFIQSLSGLAGPPLAGVLVDTTKNYSSAFYSCAAGMLLAAVFLSLVRPCKKLQCASKKQPVHENVAQTLQEVPDDFIEPDLAKNEDSEKGCDSMA</sequence>
<feature type="transmembrane region" description="Helical" evidence="3">
    <location>
        <begin position="146"/>
        <end position="169"/>
    </location>
</feature>
<feature type="transmembrane region" description="Helical" evidence="3">
    <location>
        <begin position="88"/>
        <end position="107"/>
    </location>
</feature>
<feature type="domain" description="Major facilitator superfamily (MFS) profile" evidence="4">
    <location>
        <begin position="1"/>
        <end position="476"/>
    </location>
</feature>
<accession>A0ABQ7TI61</accession>
<gene>
    <name evidence="5" type="ORF">JD844_011295</name>
</gene>
<dbReference type="InterPro" id="IPR020846">
    <property type="entry name" value="MFS_dom"/>
</dbReference>
<keyword evidence="3" id="KW-0472">Membrane</keyword>
<reference evidence="5 6" key="1">
    <citation type="journal article" date="2022" name="Gigascience">
        <title>A chromosome-level genome assembly and annotation of the desert horned lizard, Phrynosoma platyrhinos, provides insight into chromosomal rearrangements among reptiles.</title>
        <authorList>
            <person name="Koochekian N."/>
            <person name="Ascanio A."/>
            <person name="Farleigh K."/>
            <person name="Card D.C."/>
            <person name="Schield D.R."/>
            <person name="Castoe T.A."/>
            <person name="Jezkova T."/>
        </authorList>
    </citation>
    <scope>NUCLEOTIDE SEQUENCE [LARGE SCALE GENOMIC DNA]</scope>
    <source>
        <strain evidence="5">NK-2021</strain>
    </source>
</reference>
<dbReference type="PANTHER" id="PTHR11360:SF20">
    <property type="entry name" value="MONOCARBOXYLATE TRANSPORTER 7"/>
    <property type="match status" value="1"/>
</dbReference>
<evidence type="ECO:0000256" key="1">
    <source>
        <dbReference type="ARBA" id="ARBA00004141"/>
    </source>
</evidence>
<feature type="transmembrane region" description="Helical" evidence="3">
    <location>
        <begin position="328"/>
        <end position="347"/>
    </location>
</feature>
<dbReference type="Proteomes" id="UP000826234">
    <property type="component" value="Unassembled WGS sequence"/>
</dbReference>
<comment type="subcellular location">
    <subcellularLocation>
        <location evidence="1">Membrane</location>
        <topology evidence="1">Multi-pass membrane protein</topology>
    </subcellularLocation>
</comment>
<name>A0ABQ7TI61_PHRPL</name>
<evidence type="ECO:0000313" key="5">
    <source>
        <dbReference type="EMBL" id="KAH0629319.1"/>
    </source>
</evidence>
<dbReference type="SUPFAM" id="SSF103473">
    <property type="entry name" value="MFS general substrate transporter"/>
    <property type="match status" value="1"/>
</dbReference>
<keyword evidence="3" id="KW-0812">Transmembrane</keyword>
<evidence type="ECO:0000256" key="2">
    <source>
        <dbReference type="SAM" id="MobiDB-lite"/>
    </source>
</evidence>
<dbReference type="PANTHER" id="PTHR11360">
    <property type="entry name" value="MONOCARBOXYLATE TRANSPORTER"/>
    <property type="match status" value="1"/>
</dbReference>
<protein>
    <recommendedName>
        <fullName evidence="4">Major facilitator superfamily (MFS) profile domain-containing protein</fullName>
    </recommendedName>
</protein>
<evidence type="ECO:0000313" key="6">
    <source>
        <dbReference type="Proteomes" id="UP000826234"/>
    </source>
</evidence>